<proteinExistence type="predicted"/>
<feature type="region of interest" description="Disordered" evidence="1">
    <location>
        <begin position="137"/>
        <end position="189"/>
    </location>
</feature>
<dbReference type="Proteomes" id="UP000479000">
    <property type="component" value="Unassembled WGS sequence"/>
</dbReference>
<reference evidence="2 3" key="1">
    <citation type="submission" date="2020-02" db="EMBL/GenBank/DDBJ databases">
        <authorList>
            <person name="Ferguson B K."/>
        </authorList>
    </citation>
    <scope>NUCLEOTIDE SEQUENCE [LARGE SCALE GENOMIC DNA]</scope>
</reference>
<sequence length="189" mass="21813">KAINQFLQQYHKVPHQTTGEPPSLLFLRRTIRTRLDCVKPYLQEKMEQRLSKEPKRLPPAYAPVETVMFQAYSGPTPWLKGKISERLGELHYEVIHGVTKHKRHVDQIKPCVEPANTQIVRQLVRFAPVLAREEPPTLKLIDQQQQPVSMPSSPPRLAPTPSAEHPTSPSGRPARDRQPPRRYTPSYYY</sequence>
<name>A0A6H5HKW5_9HEMI</name>
<dbReference type="AlphaFoldDB" id="A0A6H5HKW5"/>
<organism evidence="2 3">
    <name type="scientific">Nesidiocoris tenuis</name>
    <dbReference type="NCBI Taxonomy" id="355587"/>
    <lineage>
        <taxon>Eukaryota</taxon>
        <taxon>Metazoa</taxon>
        <taxon>Ecdysozoa</taxon>
        <taxon>Arthropoda</taxon>
        <taxon>Hexapoda</taxon>
        <taxon>Insecta</taxon>
        <taxon>Pterygota</taxon>
        <taxon>Neoptera</taxon>
        <taxon>Paraneoptera</taxon>
        <taxon>Hemiptera</taxon>
        <taxon>Heteroptera</taxon>
        <taxon>Panheteroptera</taxon>
        <taxon>Cimicomorpha</taxon>
        <taxon>Miridae</taxon>
        <taxon>Dicyphina</taxon>
        <taxon>Nesidiocoris</taxon>
    </lineage>
</organism>
<evidence type="ECO:0000313" key="2">
    <source>
        <dbReference type="EMBL" id="CAB0017435.1"/>
    </source>
</evidence>
<dbReference type="OrthoDB" id="427924at2759"/>
<keyword evidence="3" id="KW-1185">Reference proteome</keyword>
<protein>
    <submittedName>
        <fullName evidence="2">Uncharacterized protein</fullName>
    </submittedName>
</protein>
<feature type="non-terminal residue" evidence="2">
    <location>
        <position position="1"/>
    </location>
</feature>
<gene>
    <name evidence="2" type="ORF">NTEN_LOCUS21448</name>
</gene>
<dbReference type="EMBL" id="CADCXU010031429">
    <property type="protein sequence ID" value="CAB0017435.1"/>
    <property type="molecule type" value="Genomic_DNA"/>
</dbReference>
<evidence type="ECO:0000313" key="3">
    <source>
        <dbReference type="Proteomes" id="UP000479000"/>
    </source>
</evidence>
<accession>A0A6H5HKW5</accession>
<evidence type="ECO:0000256" key="1">
    <source>
        <dbReference type="SAM" id="MobiDB-lite"/>
    </source>
</evidence>